<reference evidence="3 4" key="1">
    <citation type="journal article" date="2020" name="ISME J.">
        <title>Uncovering the hidden diversity of litter-decomposition mechanisms in mushroom-forming fungi.</title>
        <authorList>
            <person name="Floudas D."/>
            <person name="Bentzer J."/>
            <person name="Ahren D."/>
            <person name="Johansson T."/>
            <person name="Persson P."/>
            <person name="Tunlid A."/>
        </authorList>
    </citation>
    <scope>NUCLEOTIDE SEQUENCE [LARGE SCALE GENOMIC DNA]</scope>
    <source>
        <strain evidence="3 4">CBS 146.42</strain>
    </source>
</reference>
<dbReference type="InterPro" id="IPR018608">
    <property type="entry name" value="Gti1/Pac2"/>
</dbReference>
<dbReference type="PROSITE" id="PS50011">
    <property type="entry name" value="PROTEIN_KINASE_DOM"/>
    <property type="match status" value="1"/>
</dbReference>
<dbReference type="AlphaFoldDB" id="A0A8H5CPY3"/>
<dbReference type="InterPro" id="IPR008271">
    <property type="entry name" value="Ser/Thr_kinase_AS"/>
</dbReference>
<dbReference type="EMBL" id="JAACJO010000039">
    <property type="protein sequence ID" value="KAF5345799.1"/>
    <property type="molecule type" value="Genomic_DNA"/>
</dbReference>
<evidence type="ECO:0000313" key="4">
    <source>
        <dbReference type="Proteomes" id="UP000559027"/>
    </source>
</evidence>
<gene>
    <name evidence="3" type="ORF">D9756_010860</name>
</gene>
<protein>
    <recommendedName>
        <fullName evidence="2">Protein kinase domain-containing protein</fullName>
    </recommendedName>
</protein>
<organism evidence="3 4">
    <name type="scientific">Leucocoprinus leucothites</name>
    <dbReference type="NCBI Taxonomy" id="201217"/>
    <lineage>
        <taxon>Eukaryota</taxon>
        <taxon>Fungi</taxon>
        <taxon>Dikarya</taxon>
        <taxon>Basidiomycota</taxon>
        <taxon>Agaricomycotina</taxon>
        <taxon>Agaricomycetes</taxon>
        <taxon>Agaricomycetidae</taxon>
        <taxon>Agaricales</taxon>
        <taxon>Agaricineae</taxon>
        <taxon>Agaricaceae</taxon>
        <taxon>Leucocoprinus</taxon>
    </lineage>
</organism>
<evidence type="ECO:0000256" key="1">
    <source>
        <dbReference type="SAM" id="MobiDB-lite"/>
    </source>
</evidence>
<dbReference type="InterPro" id="IPR001245">
    <property type="entry name" value="Ser-Thr/Tyr_kinase_cat_dom"/>
</dbReference>
<proteinExistence type="predicted"/>
<dbReference type="GO" id="GO:0005524">
    <property type="term" value="F:ATP binding"/>
    <property type="evidence" value="ECO:0007669"/>
    <property type="project" value="InterPro"/>
</dbReference>
<dbReference type="PANTHER" id="PTHR28027">
    <property type="entry name" value="TRANSCRIPTIONAL REGULATOR MIT1"/>
    <property type="match status" value="1"/>
</dbReference>
<dbReference type="SUPFAM" id="SSF56112">
    <property type="entry name" value="Protein kinase-like (PK-like)"/>
    <property type="match status" value="1"/>
</dbReference>
<name>A0A8H5CPY3_9AGAR</name>
<sequence length="842" mass="94059">MQGTAQERLDKGSVKLRHPIMKSNPDKPYSIGYVKTTVHALRLVHAASQGVIPRIIRCPKGSERRTMIKSGVVIVFSVEESGIKRWTDGLLWSPPRAVGNFLVYREINERSSSCSGHKKQFPQDDLSGRNLARCNSPDQSSYESLTNGHSSNDQGTFKPNGLIKKTIAITIEASVLHLISYYTSEDIRSGLLKCPTSCPDIIGLYMPPHIFRLTNFRVPPKVEIGPDGKPRFVCEAEDWPTSECKVEEPVYHVPDASGSPVHSLPHGGHSSPHSNMYGHLHTSDRWSSSGTENFSLLSMTMHQELPWTSALHSSHLSIARRWDNSHLSSPEPWSSLNGLTGSWLCSHDVPSSHSSPYLEPRARIRSSGHPYEEAASIITERSQSSSSWDTEIGGILSDQDSEFSFTESEMDYLLDLSDMKVDQPSNNSVELLQLLYRILLRKVSCSALQNLQGSQVQVIIDYLYSVLLWPVLPIPQLRKHVLITLYKLCKASLLYPRCYILKDSITFCSHEGGGGFSDIHKGHLGGKEFCLKVVRLHQKSDTDTLLKARSPNKQFRKPGTEADCDCDPQSFAKEAILWGHLQHPNIVPFYGVYYVNTLRRQICLVSPWMHHGNVVEYLKRHPFVARAPLVLDVTSGLEYLHSQDVIHSDLKGANILVNDLGKACITDFGFSLVRTDKTLGYTLASSDAKGYSLRWAAPELLEDGARATMASDIWAFGCVCYEIMAGLLPFSDLSEMQVLRALITGIAPKRPSSVAVSSEAEGIIWAQMERCCQVDPKIRPNCKRILSDLQSTGFPREDSYEAQNDAMLERQLFWDAMRQGEDGLLDMTAVEQVLSELSQNYI</sequence>
<dbReference type="Pfam" id="PF09729">
    <property type="entry name" value="Gti1_Pac2"/>
    <property type="match status" value="1"/>
</dbReference>
<dbReference type="InterPro" id="IPR000719">
    <property type="entry name" value="Prot_kinase_dom"/>
</dbReference>
<feature type="compositionally biased region" description="Polar residues" evidence="1">
    <location>
        <begin position="136"/>
        <end position="157"/>
    </location>
</feature>
<dbReference type="GO" id="GO:0003677">
    <property type="term" value="F:DNA binding"/>
    <property type="evidence" value="ECO:0007669"/>
    <property type="project" value="TreeGrafter"/>
</dbReference>
<evidence type="ECO:0000259" key="2">
    <source>
        <dbReference type="PROSITE" id="PS50011"/>
    </source>
</evidence>
<dbReference type="Gene3D" id="1.10.510.10">
    <property type="entry name" value="Transferase(Phosphotransferase) domain 1"/>
    <property type="match status" value="1"/>
</dbReference>
<feature type="region of interest" description="Disordered" evidence="1">
    <location>
        <begin position="113"/>
        <end position="157"/>
    </location>
</feature>
<evidence type="ECO:0000313" key="3">
    <source>
        <dbReference type="EMBL" id="KAF5345799.1"/>
    </source>
</evidence>
<dbReference type="InterPro" id="IPR011009">
    <property type="entry name" value="Kinase-like_dom_sf"/>
</dbReference>
<feature type="region of interest" description="Disordered" evidence="1">
    <location>
        <begin position="259"/>
        <end position="284"/>
    </location>
</feature>
<feature type="domain" description="Protein kinase" evidence="2">
    <location>
        <begin position="505"/>
        <end position="794"/>
    </location>
</feature>
<dbReference type="Proteomes" id="UP000559027">
    <property type="component" value="Unassembled WGS sequence"/>
</dbReference>
<keyword evidence="4" id="KW-1185">Reference proteome</keyword>
<dbReference type="OrthoDB" id="5572844at2759"/>
<feature type="compositionally biased region" description="Low complexity" evidence="1">
    <location>
        <begin position="259"/>
        <end position="274"/>
    </location>
</feature>
<comment type="caution">
    <text evidence="3">The sequence shown here is derived from an EMBL/GenBank/DDBJ whole genome shotgun (WGS) entry which is preliminary data.</text>
</comment>
<dbReference type="PROSITE" id="PS00108">
    <property type="entry name" value="PROTEIN_KINASE_ST"/>
    <property type="match status" value="1"/>
</dbReference>
<dbReference type="PANTHER" id="PTHR28027:SF2">
    <property type="entry name" value="TRANSCRIPTIONAL REGULATOR MIT1"/>
    <property type="match status" value="1"/>
</dbReference>
<dbReference type="GO" id="GO:0004672">
    <property type="term" value="F:protein kinase activity"/>
    <property type="evidence" value="ECO:0007669"/>
    <property type="project" value="InterPro"/>
</dbReference>
<accession>A0A8H5CPY3</accession>
<dbReference type="SMART" id="SM00220">
    <property type="entry name" value="S_TKc"/>
    <property type="match status" value="1"/>
</dbReference>
<dbReference type="Pfam" id="PF07714">
    <property type="entry name" value="PK_Tyr_Ser-Thr"/>
    <property type="match status" value="1"/>
</dbReference>